<accession>A0A1H0KGE9</accession>
<gene>
    <name evidence="1" type="ORF">SAMN05192558_103466</name>
</gene>
<keyword evidence="2" id="KW-1185">Reference proteome</keyword>
<name>A0A1H0KGE9_9PSEU</name>
<evidence type="ECO:0000313" key="2">
    <source>
        <dbReference type="Proteomes" id="UP000199651"/>
    </source>
</evidence>
<protein>
    <submittedName>
        <fullName evidence="1">Uncharacterized protein</fullName>
    </submittedName>
</protein>
<sequence>MPTADDLATALSRAREAFEATTRGGGAACGSAADAYAGLRSALLAELDVCLAVLDGDE</sequence>
<dbReference type="AlphaFoldDB" id="A0A1H0KGE9"/>
<dbReference type="STRING" id="504798.SAMN05421871_102583"/>
<proteinExistence type="predicted"/>
<dbReference type="EMBL" id="FNJB01000003">
    <property type="protein sequence ID" value="SDO54772.1"/>
    <property type="molecule type" value="Genomic_DNA"/>
</dbReference>
<dbReference type="RefSeq" id="WP_166658031.1">
    <property type="nucleotide sequence ID" value="NZ_FNDV01000002.1"/>
</dbReference>
<organism evidence="1 2">
    <name type="scientific">Actinokineospora alba</name>
    <dbReference type="NCBI Taxonomy" id="504798"/>
    <lineage>
        <taxon>Bacteria</taxon>
        <taxon>Bacillati</taxon>
        <taxon>Actinomycetota</taxon>
        <taxon>Actinomycetes</taxon>
        <taxon>Pseudonocardiales</taxon>
        <taxon>Pseudonocardiaceae</taxon>
        <taxon>Actinokineospora</taxon>
    </lineage>
</organism>
<dbReference type="Proteomes" id="UP000199651">
    <property type="component" value="Unassembled WGS sequence"/>
</dbReference>
<evidence type="ECO:0000313" key="1">
    <source>
        <dbReference type="EMBL" id="SDO54772.1"/>
    </source>
</evidence>
<reference evidence="2" key="1">
    <citation type="submission" date="2016-10" db="EMBL/GenBank/DDBJ databases">
        <authorList>
            <person name="Varghese N."/>
            <person name="Submissions S."/>
        </authorList>
    </citation>
    <scope>NUCLEOTIDE SEQUENCE [LARGE SCALE GENOMIC DNA]</scope>
    <source>
        <strain evidence="2">IBRC-M 10655</strain>
    </source>
</reference>